<evidence type="ECO:0000313" key="1">
    <source>
        <dbReference type="EMBL" id="HGN36841.1"/>
    </source>
</evidence>
<dbReference type="AlphaFoldDB" id="A0A7J3I896"/>
<reference evidence="1" key="1">
    <citation type="journal article" date="2020" name="mSystems">
        <title>Genome- and Community-Level Interaction Insights into Carbon Utilization and Element Cycling Functions of Hydrothermarchaeota in Hydrothermal Sediment.</title>
        <authorList>
            <person name="Zhou Z."/>
            <person name="Liu Y."/>
            <person name="Xu W."/>
            <person name="Pan J."/>
            <person name="Luo Z.H."/>
            <person name="Li M."/>
        </authorList>
    </citation>
    <scope>NUCLEOTIDE SEQUENCE [LARGE SCALE GENOMIC DNA]</scope>
    <source>
        <strain evidence="1">SpSt-618</strain>
    </source>
</reference>
<dbReference type="EMBL" id="DTAI01000134">
    <property type="protein sequence ID" value="HGN36841.1"/>
    <property type="molecule type" value="Genomic_DNA"/>
</dbReference>
<organism evidence="1">
    <name type="scientific">Ignisphaera aggregans</name>
    <dbReference type="NCBI Taxonomy" id="334771"/>
    <lineage>
        <taxon>Archaea</taxon>
        <taxon>Thermoproteota</taxon>
        <taxon>Thermoprotei</taxon>
        <taxon>Desulfurococcales</taxon>
        <taxon>Desulfurococcaceae</taxon>
        <taxon>Ignisphaera</taxon>
    </lineage>
</organism>
<protein>
    <submittedName>
        <fullName evidence="1">Uncharacterized protein</fullName>
    </submittedName>
</protein>
<gene>
    <name evidence="1" type="ORF">ENT87_04770</name>
</gene>
<accession>A0A7J3I896</accession>
<sequence length="81" mass="9776">MEKFGPEVKNLIRRLLESIPLYFDRNLTLNSDGRRLLSQLLRYLLYEHQEYRYLAREIRKNPTIENVIKLARIILSSDEIN</sequence>
<comment type="caution">
    <text evidence="1">The sequence shown here is derived from an EMBL/GenBank/DDBJ whole genome shotgun (WGS) entry which is preliminary data.</text>
</comment>
<name>A0A7J3I896_9CREN</name>
<proteinExistence type="predicted"/>